<feature type="region of interest" description="Disordered" evidence="5">
    <location>
        <begin position="461"/>
        <end position="508"/>
    </location>
</feature>
<dbReference type="SMART" id="SM00320">
    <property type="entry name" value="WD40"/>
    <property type="match status" value="7"/>
</dbReference>
<keyword evidence="4" id="KW-0539">Nucleus</keyword>
<dbReference type="PROSITE" id="PS50082">
    <property type="entry name" value="WD_REPEATS_2"/>
    <property type="match status" value="6"/>
</dbReference>
<dbReference type="STRING" id="1408163.A0A0F4YL48"/>
<dbReference type="PROSITE" id="PS50294">
    <property type="entry name" value="WD_REPEATS_REGION"/>
    <property type="match status" value="3"/>
</dbReference>
<dbReference type="FunFam" id="2.130.10.10:FF:002008">
    <property type="entry name" value="Polyadenylation factor subunit 2"/>
    <property type="match status" value="1"/>
</dbReference>
<dbReference type="PANTHER" id="PTHR22836">
    <property type="entry name" value="WD40 REPEAT PROTEIN"/>
    <property type="match status" value="1"/>
</dbReference>
<evidence type="ECO:0000256" key="4">
    <source>
        <dbReference type="RuleBase" id="RU369034"/>
    </source>
</evidence>
<dbReference type="Proteomes" id="UP000053958">
    <property type="component" value="Unassembled WGS sequence"/>
</dbReference>
<comment type="caution">
    <text evidence="6">The sequence shown here is derived from an EMBL/GenBank/DDBJ whole genome shotgun (WGS) entry which is preliminary data.</text>
</comment>
<dbReference type="InterPro" id="IPR001680">
    <property type="entry name" value="WD40_rpt"/>
</dbReference>
<feature type="repeat" description="WD" evidence="3">
    <location>
        <begin position="300"/>
        <end position="332"/>
    </location>
</feature>
<feature type="compositionally biased region" description="Pro residues" evidence="5">
    <location>
        <begin position="493"/>
        <end position="506"/>
    </location>
</feature>
<protein>
    <recommendedName>
        <fullName evidence="2 4">Polyadenylation factor subunit 2</fullName>
    </recommendedName>
</protein>
<evidence type="ECO:0000313" key="7">
    <source>
        <dbReference type="Proteomes" id="UP000053958"/>
    </source>
</evidence>
<feature type="region of interest" description="Disordered" evidence="5">
    <location>
        <begin position="522"/>
        <end position="550"/>
    </location>
</feature>
<dbReference type="OrthoDB" id="16717at2759"/>
<keyword evidence="7" id="KW-1185">Reference proteome</keyword>
<dbReference type="InterPro" id="IPR015943">
    <property type="entry name" value="WD40/YVTN_repeat-like_dom_sf"/>
</dbReference>
<dbReference type="SUPFAM" id="SSF50978">
    <property type="entry name" value="WD40 repeat-like"/>
    <property type="match status" value="1"/>
</dbReference>
<proteinExistence type="predicted"/>
<feature type="repeat" description="WD" evidence="3">
    <location>
        <begin position="257"/>
        <end position="292"/>
    </location>
</feature>
<feature type="repeat" description="WD" evidence="3">
    <location>
        <begin position="215"/>
        <end position="256"/>
    </location>
</feature>
<reference evidence="6 7" key="1">
    <citation type="submission" date="2015-04" db="EMBL/GenBank/DDBJ databases">
        <authorList>
            <person name="Heijne W.H."/>
            <person name="Fedorova N.D."/>
            <person name="Nierman W.C."/>
            <person name="Vollebregt A.W."/>
            <person name="Zhao Z."/>
            <person name="Wu L."/>
            <person name="Kumar M."/>
            <person name="Stam H."/>
            <person name="van den Berg M.A."/>
            <person name="Pel H.J."/>
        </authorList>
    </citation>
    <scope>NUCLEOTIDE SEQUENCE [LARGE SCALE GENOMIC DNA]</scope>
    <source>
        <strain evidence="6 7">CBS 393.64</strain>
    </source>
</reference>
<dbReference type="GeneID" id="25319372"/>
<feature type="compositionally biased region" description="Polar residues" evidence="5">
    <location>
        <begin position="473"/>
        <end position="486"/>
    </location>
</feature>
<dbReference type="InterPro" id="IPR045245">
    <property type="entry name" value="Pfs2-like"/>
</dbReference>
<evidence type="ECO:0000313" key="6">
    <source>
        <dbReference type="EMBL" id="KKA18954.1"/>
    </source>
</evidence>
<keyword evidence="3" id="KW-0853">WD repeat</keyword>
<evidence type="ECO:0000256" key="3">
    <source>
        <dbReference type="PROSITE-ProRule" id="PRU00221"/>
    </source>
</evidence>
<evidence type="ECO:0000256" key="5">
    <source>
        <dbReference type="SAM" id="MobiDB-lite"/>
    </source>
</evidence>
<sequence>MAHYEESASDTQYVPRPLPRRPRPVTDYGSSMVQWMHSRRPRYKGAHRMEVERPSLSYVVDMLPPLARIHSPVDTIPVRHLHQSIGKSKKPITVVRWTPEGRRLLTGGHTGEFMLWNGTAFNFETVMDAHYDQFQAGVTSAAWSHSHDWLISGGQKGDVKYWRPNFNNVETVDDAHHDAVRDLAWGPSDTKFLSASDDTTLKIFDFTARACDTVLTGHNWDVKSCDWHPTKGLLVSGSKDHQVKFWDPRTGRCLTTLHSHKNTVTTTRFSRVNNNLLATSSRDSTARVFDLRMMRDICILRGHEKPISTLTWHPIHSSLISTGSEDGSLYHYLLDEPNLPPGHVPTVAPYDSNDPLNTPPQVIYPAHRIQYAHSATIWSLDWHPLGHILASGSKDNFTRFWSRARPGETSYMKDRFHIGEEAAEAQGTWSRGFGKKQMREEEEQELQDEAEGLVDQKSAATTLPGIQGPPLPGTTSAEGAGSQSSLPGIGNVQPPPQTGTPTPIPNVDPSQLATMLGGSVPPQQNGFPAQSSSLPGFSMPAGFPGTPPPNLNLAELQKQLLAQGIQIPPNFGAKNTSNGS</sequence>
<dbReference type="GO" id="GO:0000785">
    <property type="term" value="C:chromatin"/>
    <property type="evidence" value="ECO:0007669"/>
    <property type="project" value="EnsemblFungi"/>
</dbReference>
<accession>A0A0F4YL48</accession>
<organism evidence="6 7">
    <name type="scientific">Rasamsonia emersonii (strain ATCC 16479 / CBS 393.64 / IMI 116815)</name>
    <dbReference type="NCBI Taxonomy" id="1408163"/>
    <lineage>
        <taxon>Eukaryota</taxon>
        <taxon>Fungi</taxon>
        <taxon>Dikarya</taxon>
        <taxon>Ascomycota</taxon>
        <taxon>Pezizomycotina</taxon>
        <taxon>Eurotiomycetes</taxon>
        <taxon>Eurotiomycetidae</taxon>
        <taxon>Eurotiales</taxon>
        <taxon>Trichocomaceae</taxon>
        <taxon>Rasamsonia</taxon>
    </lineage>
</organism>
<dbReference type="RefSeq" id="XP_013325566.1">
    <property type="nucleotide sequence ID" value="XM_013470112.1"/>
</dbReference>
<feature type="repeat" description="WD" evidence="3">
    <location>
        <begin position="85"/>
        <end position="117"/>
    </location>
</feature>
<feature type="repeat" description="WD" evidence="3">
    <location>
        <begin position="173"/>
        <end position="205"/>
    </location>
</feature>
<comment type="subcellular location">
    <subcellularLocation>
        <location evidence="4">Nucleus</location>
    </subcellularLocation>
</comment>
<dbReference type="CDD" id="cd00200">
    <property type="entry name" value="WD40"/>
    <property type="match status" value="1"/>
</dbReference>
<keyword evidence="4" id="KW-0507">mRNA processing</keyword>
<evidence type="ECO:0000256" key="2">
    <source>
        <dbReference type="ARBA" id="ARBA00026154"/>
    </source>
</evidence>
<evidence type="ECO:0000256" key="1">
    <source>
        <dbReference type="ARBA" id="ARBA00025498"/>
    </source>
</evidence>
<dbReference type="Pfam" id="PF00400">
    <property type="entry name" value="WD40"/>
    <property type="match status" value="6"/>
</dbReference>
<name>A0A0F4YL48_RASE3</name>
<dbReference type="GO" id="GO:0180010">
    <property type="term" value="P:co-transcriptional mRNA 3'-end processing, cleavage and polyadenylation pathway"/>
    <property type="evidence" value="ECO:0007669"/>
    <property type="project" value="EnsemblFungi"/>
</dbReference>
<dbReference type="GO" id="GO:0005847">
    <property type="term" value="C:mRNA cleavage and polyadenylation specificity factor complex"/>
    <property type="evidence" value="ECO:0007669"/>
    <property type="project" value="EnsemblFungi"/>
</dbReference>
<feature type="region of interest" description="Disordered" evidence="5">
    <location>
        <begin position="1"/>
        <end position="25"/>
    </location>
</feature>
<feature type="compositionally biased region" description="Polar residues" evidence="5">
    <location>
        <begin position="522"/>
        <end position="535"/>
    </location>
</feature>
<dbReference type="AlphaFoldDB" id="A0A0F4YL48"/>
<dbReference type="PANTHER" id="PTHR22836:SF0">
    <property type="entry name" value="PRE-MRNA 3' END PROCESSING PROTEIN WDR33"/>
    <property type="match status" value="1"/>
</dbReference>
<gene>
    <name evidence="6" type="ORF">T310_7096</name>
</gene>
<dbReference type="InterPro" id="IPR036322">
    <property type="entry name" value="WD40_repeat_dom_sf"/>
</dbReference>
<dbReference type="EMBL" id="LASV01000399">
    <property type="protein sequence ID" value="KKA18954.1"/>
    <property type="molecule type" value="Genomic_DNA"/>
</dbReference>
<feature type="repeat" description="WD" evidence="3">
    <location>
        <begin position="370"/>
        <end position="402"/>
    </location>
</feature>
<comment type="function">
    <text evidence="1">Required for 3'-end cleavage and polyadenylation of pre-mRNAs. Also involved in chromosome segregation where it has a role in chromosome attachment to the mitotic spindle.</text>
</comment>
<dbReference type="Gene3D" id="2.130.10.10">
    <property type="entry name" value="YVTN repeat-like/Quinoprotein amine dehydrogenase"/>
    <property type="match status" value="2"/>
</dbReference>